<keyword evidence="5 9" id="KW-0064">Aspartyl protease</keyword>
<keyword evidence="3 9" id="KW-0645">Protease</keyword>
<dbReference type="InterPro" id="IPR001872">
    <property type="entry name" value="Peptidase_A8"/>
</dbReference>
<dbReference type="PRINTS" id="PR00781">
    <property type="entry name" value="LIPOSIGPTASE"/>
</dbReference>
<evidence type="ECO:0000256" key="5">
    <source>
        <dbReference type="ARBA" id="ARBA00022750"/>
    </source>
</evidence>
<dbReference type="GO" id="GO:0006508">
    <property type="term" value="P:proteolysis"/>
    <property type="evidence" value="ECO:0007669"/>
    <property type="project" value="UniProtKB-KW"/>
</dbReference>
<comment type="pathway">
    <text evidence="9">Protein modification; lipoprotein biosynthesis (signal peptide cleavage).</text>
</comment>
<evidence type="ECO:0000256" key="6">
    <source>
        <dbReference type="ARBA" id="ARBA00022801"/>
    </source>
</evidence>
<keyword evidence="7 9" id="KW-1133">Transmembrane helix</keyword>
<accession>A0A7C0XBH4</accession>
<dbReference type="PANTHER" id="PTHR33695:SF1">
    <property type="entry name" value="LIPOPROTEIN SIGNAL PEPTIDASE"/>
    <property type="match status" value="1"/>
</dbReference>
<dbReference type="Proteomes" id="UP000885931">
    <property type="component" value="Unassembled WGS sequence"/>
</dbReference>
<name>A0A7C0XBH4_UNCW3</name>
<feature type="active site" evidence="9">
    <location>
        <position position="135"/>
    </location>
</feature>
<comment type="similarity">
    <text evidence="1 9 10">Belongs to the peptidase A8 family.</text>
</comment>
<dbReference type="PANTHER" id="PTHR33695">
    <property type="entry name" value="LIPOPROTEIN SIGNAL PEPTIDASE"/>
    <property type="match status" value="1"/>
</dbReference>
<evidence type="ECO:0000256" key="2">
    <source>
        <dbReference type="ARBA" id="ARBA00022475"/>
    </source>
</evidence>
<evidence type="ECO:0000256" key="1">
    <source>
        <dbReference type="ARBA" id="ARBA00006139"/>
    </source>
</evidence>
<dbReference type="GO" id="GO:0004190">
    <property type="term" value="F:aspartic-type endopeptidase activity"/>
    <property type="evidence" value="ECO:0007669"/>
    <property type="project" value="UniProtKB-UniRule"/>
</dbReference>
<dbReference type="EC" id="3.4.23.36" evidence="9"/>
<feature type="transmembrane region" description="Helical" evidence="9">
    <location>
        <begin position="84"/>
        <end position="102"/>
    </location>
</feature>
<dbReference type="AlphaFoldDB" id="A0A7C0XBH4"/>
<gene>
    <name evidence="9 11" type="primary">lspA</name>
    <name evidence="11" type="ORF">ENG67_06290</name>
</gene>
<evidence type="ECO:0000256" key="10">
    <source>
        <dbReference type="RuleBase" id="RU004181"/>
    </source>
</evidence>
<dbReference type="Pfam" id="PF01252">
    <property type="entry name" value="Peptidase_A8"/>
    <property type="match status" value="1"/>
</dbReference>
<feature type="active site" evidence="9">
    <location>
        <position position="154"/>
    </location>
</feature>
<organism evidence="11">
    <name type="scientific">candidate division WOR-3 bacterium</name>
    <dbReference type="NCBI Taxonomy" id="2052148"/>
    <lineage>
        <taxon>Bacteria</taxon>
        <taxon>Bacteria division WOR-3</taxon>
    </lineage>
</organism>
<dbReference type="GO" id="GO:0005886">
    <property type="term" value="C:plasma membrane"/>
    <property type="evidence" value="ECO:0007669"/>
    <property type="project" value="UniProtKB-SubCell"/>
</dbReference>
<evidence type="ECO:0000256" key="9">
    <source>
        <dbReference type="HAMAP-Rule" id="MF_00161"/>
    </source>
</evidence>
<comment type="catalytic activity">
    <reaction evidence="9">
        <text>Release of signal peptides from bacterial membrane prolipoproteins. Hydrolyzes -Xaa-Yaa-Zaa-|-(S,diacylglyceryl)Cys-, in which Xaa is hydrophobic (preferably Leu), and Yaa (Ala or Ser) and Zaa (Gly or Ala) have small, neutral side chains.</text>
        <dbReference type="EC" id="3.4.23.36"/>
    </reaction>
</comment>
<evidence type="ECO:0000256" key="8">
    <source>
        <dbReference type="ARBA" id="ARBA00023136"/>
    </source>
</evidence>
<evidence type="ECO:0000256" key="7">
    <source>
        <dbReference type="ARBA" id="ARBA00022989"/>
    </source>
</evidence>
<comment type="function">
    <text evidence="9">This protein specifically catalyzes the removal of signal peptides from prolipoproteins.</text>
</comment>
<proteinExistence type="inferred from homology"/>
<evidence type="ECO:0000313" key="11">
    <source>
        <dbReference type="EMBL" id="HDM90795.1"/>
    </source>
</evidence>
<feature type="transmembrane region" description="Helical" evidence="9">
    <location>
        <begin position="145"/>
        <end position="170"/>
    </location>
</feature>
<protein>
    <recommendedName>
        <fullName evidence="9">Lipoprotein signal peptidase</fullName>
        <ecNumber evidence="9">3.4.23.36</ecNumber>
    </recommendedName>
    <alternativeName>
        <fullName evidence="9">Prolipoprotein signal peptidase</fullName>
    </alternativeName>
    <alternativeName>
        <fullName evidence="9">Signal peptidase II</fullName>
        <shortName evidence="9">SPase II</shortName>
    </alternativeName>
</protein>
<comment type="caution">
    <text evidence="11">The sequence shown here is derived from an EMBL/GenBank/DDBJ whole genome shotgun (WGS) entry which is preliminary data.</text>
</comment>
<dbReference type="HAMAP" id="MF_00161">
    <property type="entry name" value="LspA"/>
    <property type="match status" value="1"/>
</dbReference>
<evidence type="ECO:0000256" key="4">
    <source>
        <dbReference type="ARBA" id="ARBA00022692"/>
    </source>
</evidence>
<reference evidence="11" key="1">
    <citation type="journal article" date="2020" name="mSystems">
        <title>Genome- and Community-Level Interaction Insights into Carbon Utilization and Element Cycling Functions of Hydrothermarchaeota in Hydrothermal Sediment.</title>
        <authorList>
            <person name="Zhou Z."/>
            <person name="Liu Y."/>
            <person name="Xu W."/>
            <person name="Pan J."/>
            <person name="Luo Z.H."/>
            <person name="Li M."/>
        </authorList>
    </citation>
    <scope>NUCLEOTIDE SEQUENCE [LARGE SCALE GENOMIC DNA]</scope>
    <source>
        <strain evidence="11">HyVt-237</strain>
    </source>
</reference>
<sequence>MRGSASRSFPIPASAAPAGGLPVDKRILGLLVALFVLFADQYTKYQVRKHIPLNMSVEVIDGYVKFTHIRNPNSVFGISLGKKFPYRTFSVLTIALFLFLLLKETDLYFIIIYGLLTGAAAGNVMDRFRFGEVVDFIDIGISRKLRWAIFNVADASITIGLIVFLILLFLRERRSKQEVKDNDFSRNDLGSDS</sequence>
<keyword evidence="2 9" id="KW-1003">Cell membrane</keyword>
<comment type="caution">
    <text evidence="9">Lacks conserved residue(s) required for the propagation of feature annotation.</text>
</comment>
<dbReference type="EMBL" id="DRBW01000230">
    <property type="protein sequence ID" value="HDM90795.1"/>
    <property type="molecule type" value="Genomic_DNA"/>
</dbReference>
<dbReference type="UniPathway" id="UPA00665"/>
<feature type="transmembrane region" description="Helical" evidence="9">
    <location>
        <begin position="107"/>
        <end position="125"/>
    </location>
</feature>
<keyword evidence="8 9" id="KW-0472">Membrane</keyword>
<keyword evidence="6 9" id="KW-0378">Hydrolase</keyword>
<evidence type="ECO:0000256" key="3">
    <source>
        <dbReference type="ARBA" id="ARBA00022670"/>
    </source>
</evidence>
<comment type="subcellular location">
    <subcellularLocation>
        <location evidence="9">Cell membrane</location>
        <topology evidence="9">Multi-pass membrane protein</topology>
    </subcellularLocation>
</comment>
<dbReference type="NCBIfam" id="TIGR00077">
    <property type="entry name" value="lspA"/>
    <property type="match status" value="1"/>
</dbReference>
<keyword evidence="4 9" id="KW-0812">Transmembrane</keyword>